<keyword evidence="6" id="KW-1185">Reference proteome</keyword>
<feature type="region of interest" description="Disordered" evidence="2">
    <location>
        <begin position="488"/>
        <end position="515"/>
    </location>
</feature>
<dbReference type="Proteomes" id="UP000673552">
    <property type="component" value="Unassembled WGS sequence"/>
</dbReference>
<dbReference type="OrthoDB" id="10253476at2759"/>
<accession>A0A836KPB2</accession>
<feature type="domain" description="Tubulin-folding cofactor D C-terminal" evidence="3">
    <location>
        <begin position="1079"/>
        <end position="1292"/>
    </location>
</feature>
<evidence type="ECO:0000259" key="3">
    <source>
        <dbReference type="Pfam" id="PF12612"/>
    </source>
</evidence>
<proteinExistence type="predicted"/>
<dbReference type="Gene3D" id="1.25.10.10">
    <property type="entry name" value="Leucine-rich Repeat Variant"/>
    <property type="match status" value="2"/>
</dbReference>
<dbReference type="InterPro" id="IPR011989">
    <property type="entry name" value="ARM-like"/>
</dbReference>
<evidence type="ECO:0000313" key="6">
    <source>
        <dbReference type="Proteomes" id="UP000673552"/>
    </source>
</evidence>
<reference evidence="6" key="2">
    <citation type="journal article" date="2021" name="Sci. Data">
        <title>Chromosome-scale genome sequencing, assembly and annotation of six genomes from subfamily Leishmaniinae.</title>
        <authorList>
            <person name="Almutairi H."/>
            <person name="Urbaniak M.D."/>
            <person name="Bates M.D."/>
            <person name="Jariyapan N."/>
            <person name="Kwakye-Nuako G."/>
            <person name="Thomaz Soccol V."/>
            <person name="Al-Salem W.S."/>
            <person name="Dillon R.J."/>
            <person name="Bates P.A."/>
            <person name="Gatherer D."/>
        </authorList>
    </citation>
    <scope>NUCLEOTIDE SEQUENCE [LARGE SCALE GENOMIC DNA]</scope>
</reference>
<reference evidence="6" key="1">
    <citation type="journal article" date="2021" name="Microbiol. Resour. Announc.">
        <title>LGAAP: Leishmaniinae Genome Assembly and Annotation Pipeline.</title>
        <authorList>
            <person name="Almutairi H."/>
            <person name="Urbaniak M.D."/>
            <person name="Bates M.D."/>
            <person name="Jariyapan N."/>
            <person name="Kwakye-Nuako G."/>
            <person name="Thomaz-Soccol V."/>
            <person name="Al-Salem W.S."/>
            <person name="Dillon R.J."/>
            <person name="Bates P.A."/>
            <person name="Gatherer D."/>
        </authorList>
    </citation>
    <scope>NUCLEOTIDE SEQUENCE [LARGE SCALE GENOMIC DNA]</scope>
</reference>
<dbReference type="GO" id="GO:0007021">
    <property type="term" value="P:tubulin complex assembly"/>
    <property type="evidence" value="ECO:0007669"/>
    <property type="project" value="InterPro"/>
</dbReference>
<sequence length="1446" mass="155583">MSSLRVEKAPADAWADASDLVPAVAMPIEGTAPGADEDAHVAASGNTLSSNVDEETCDPSFFEEEEECVALIARAAALLPPTNEGLLPSVGQDPNGVAAMLEGRFAKIVDRYQDSPHILHPYLEVLMTPLVDLLLRYLPNAGEVWARETEPSVGQLSPVTVGAGQPLKSATTVGDLSAPPTSTTATQTLVVASALGQDLTMFDTDAPKTPLHAVCKALYSVIKTAGEKCCTSHFPNDVGHYEDVFYTLQLWVADAMRQREWEVRYCLLLWLSNLVLVPFSLALVDTNHAEEGGVSVAVGRLSLSDATLVTASRFLVDTSKCREAAALLIARLLTRPDSARHRELFFDYAAFLLASAPSSPAVGVSGEAVEAPPGTPWAFIAEGTQSTFSSLLSQPFLLPGVLLAIAKTMKLGRREELVGFAPRLLTCVTTVFEQHLSDSLLCKTAVKVGQRLVLSMLRRRRAEWRYSRHIDSLSANLGVAAAGGTTQLNSLQGEEADRRDIESIDEDNGPDGDEESLETGIGLLLEAVGHKDTVVRWSAAKGIGRVCERLPAALAEEVMGAVLEVFKNTYSDAHWHGGLLTIAELCRRSLVGTALLAKVVPLVAQGLAYDLSKGTYSVGAHVRDAACYTCWSVARAYDADDLHAHVRQLSVSLVVTALFDREVNVRRAAAAALQECVGRLGNFEHGIELVTTVDFFSLASLRHAYTVLAPAVAQYDMYRDGMLRELLSRKLLHWDRNVRQMAAIALGLVAIREPAATIVGEVVPELLRRVEDTTVATRHGAILAIAELIRNLPPSVWSEGHIVQFIGMLAALESARGFSARGGAYIRQACCAMLQAIAGQSLALPNTVKVIRVGGRADKMRTLAVVFAFLKDSWDNILEWVQQTAADTFGAVAQTYFVKFLPSFHGKVLAELYEGCLLEQRVLRRRGYLAAVGELPATLLNAPWAPVSAAGEGGTASGAAAPRAFKAFLPVLQRASLMSAGDFDNPELADANARCNAVRALARVLVRIDPVAPSVTPAWYAAVMEGTVLQALQDYATDKRGDVGSFVRLAVLNGLPSLLAYGHTTAAAATLCTAATELRVLQGVIRCVLEKLDRVRAAAGDVLERLLLGEPCEKALWAEGNEKGECLSDYELTAKAEVALLRAHLRRLVTRRGGEDGSASGDLSETLAWHNTQQVISYIGPFVLTHCPVSLAHAAMEGLVVAAGDLSEHVRRPAAAALLSAFRGDHATSAGASSALPQRLSACVMAVLVAHEHEERVLKPASRVLDLLISESVFAVEQHRAVLEMLRKELRHFALNIIVLLAMVPLLASVCRSPDAEVRRDAWMLALTMIASRYPKVRTKVAADLYAALLVLTSGSLVPAGLPLEGCRRAMEHLMLVQWDSNDATRTRAARNELYGMLEIDPPATRATDTGKSANEDMQRGAMQPAREQRGAVAATYKSLVQEAGY</sequence>
<dbReference type="EMBL" id="JAFEUZ010000024">
    <property type="protein sequence ID" value="KAG5477860.1"/>
    <property type="molecule type" value="Genomic_DNA"/>
</dbReference>
<dbReference type="InterPro" id="IPR022577">
    <property type="entry name" value="TBCD_C"/>
</dbReference>
<comment type="caution">
    <text evidence="5">The sequence shown here is derived from an EMBL/GenBank/DDBJ whole genome shotgun (WGS) entry which is preliminary data.</text>
</comment>
<dbReference type="Pfam" id="PF23579">
    <property type="entry name" value="ARM_TBCD"/>
    <property type="match status" value="1"/>
</dbReference>
<dbReference type="GO" id="GO:0000226">
    <property type="term" value="P:microtubule cytoskeleton organization"/>
    <property type="evidence" value="ECO:0007669"/>
    <property type="project" value="TreeGrafter"/>
</dbReference>
<dbReference type="GO" id="GO:0005096">
    <property type="term" value="F:GTPase activator activity"/>
    <property type="evidence" value="ECO:0007669"/>
    <property type="project" value="InterPro"/>
</dbReference>
<dbReference type="InterPro" id="IPR058033">
    <property type="entry name" value="ARM_TBCD_2nd"/>
</dbReference>
<feature type="compositionally biased region" description="Acidic residues" evidence="2">
    <location>
        <begin position="503"/>
        <end position="515"/>
    </location>
</feature>
<dbReference type="Pfam" id="PF12612">
    <property type="entry name" value="TFCD_C"/>
    <property type="match status" value="1"/>
</dbReference>
<dbReference type="InterPro" id="IPR016024">
    <property type="entry name" value="ARM-type_fold"/>
</dbReference>
<organism evidence="5 6">
    <name type="scientific">Leishmania martiniquensis</name>
    <dbReference type="NCBI Taxonomy" id="1580590"/>
    <lineage>
        <taxon>Eukaryota</taxon>
        <taxon>Discoba</taxon>
        <taxon>Euglenozoa</taxon>
        <taxon>Kinetoplastea</taxon>
        <taxon>Metakinetoplastina</taxon>
        <taxon>Trypanosomatida</taxon>
        <taxon>Trypanosomatidae</taxon>
        <taxon>Leishmaniinae</taxon>
        <taxon>Leishmania</taxon>
    </lineage>
</organism>
<evidence type="ECO:0000256" key="2">
    <source>
        <dbReference type="SAM" id="MobiDB-lite"/>
    </source>
</evidence>
<keyword evidence="1" id="KW-0143">Chaperone</keyword>
<dbReference type="PANTHER" id="PTHR12658:SF0">
    <property type="entry name" value="TUBULIN-SPECIFIC CHAPERONE D"/>
    <property type="match status" value="1"/>
</dbReference>
<evidence type="ECO:0000313" key="5">
    <source>
        <dbReference type="EMBL" id="KAG5477860.1"/>
    </source>
</evidence>
<evidence type="ECO:0000256" key="1">
    <source>
        <dbReference type="ARBA" id="ARBA00023186"/>
    </source>
</evidence>
<dbReference type="GeneID" id="92515147"/>
<protein>
    <recommendedName>
        <fullName evidence="7">Tubulin folding cofactor D</fullName>
    </recommendedName>
</protein>
<evidence type="ECO:0008006" key="7">
    <source>
        <dbReference type="Google" id="ProtNLM"/>
    </source>
</evidence>
<name>A0A836KPB2_9TRYP</name>
<dbReference type="FunFam" id="1.25.10.10:FF:000801">
    <property type="entry name" value="Putative tubulin folding cofactor D"/>
    <property type="match status" value="1"/>
</dbReference>
<dbReference type="GO" id="GO:0007023">
    <property type="term" value="P:post-chaperonin tubulin folding pathway"/>
    <property type="evidence" value="ECO:0007669"/>
    <property type="project" value="InterPro"/>
</dbReference>
<dbReference type="InterPro" id="IPR033162">
    <property type="entry name" value="TBCD"/>
</dbReference>
<dbReference type="KEGG" id="lmat:92515147"/>
<evidence type="ECO:0000259" key="4">
    <source>
        <dbReference type="Pfam" id="PF25767"/>
    </source>
</evidence>
<dbReference type="PANTHER" id="PTHR12658">
    <property type="entry name" value="BETA-TUBULIN COFACTOR D"/>
    <property type="match status" value="1"/>
</dbReference>
<gene>
    <name evidence="5" type="ORF">LSCM1_05162</name>
</gene>
<dbReference type="SUPFAM" id="SSF48371">
    <property type="entry name" value="ARM repeat"/>
    <property type="match status" value="2"/>
</dbReference>
<dbReference type="RefSeq" id="XP_067178498.1">
    <property type="nucleotide sequence ID" value="XM_067322635.1"/>
</dbReference>
<dbReference type="Pfam" id="PF25767">
    <property type="entry name" value="ARM_TBCD_2nd"/>
    <property type="match status" value="1"/>
</dbReference>
<feature type="domain" description="Tubulin-folding cofactor D ARM repeats" evidence="4">
    <location>
        <begin position="441"/>
        <end position="687"/>
    </location>
</feature>
<dbReference type="GO" id="GO:0048487">
    <property type="term" value="F:beta-tubulin binding"/>
    <property type="evidence" value="ECO:0007669"/>
    <property type="project" value="InterPro"/>
</dbReference>